<reference evidence="2 3" key="1">
    <citation type="submission" date="2024-05" db="EMBL/GenBank/DDBJ databases">
        <title>Genome sequencing and assembly of Indian major carp, Cirrhinus mrigala (Hamilton, 1822).</title>
        <authorList>
            <person name="Mohindra V."/>
            <person name="Chowdhury L.M."/>
            <person name="Lal K."/>
            <person name="Jena J.K."/>
        </authorList>
    </citation>
    <scope>NUCLEOTIDE SEQUENCE [LARGE SCALE GENOMIC DNA]</scope>
    <source>
        <strain evidence="2">CM1030</strain>
        <tissue evidence="2">Blood</tissue>
    </source>
</reference>
<sequence length="54" mass="5694">MGRQSHDATSTAGTGAGSTAGRMQRSQSRMSLSASFEALAVYFPCMNSFDEEDG</sequence>
<accession>A0ABD0PCH5</accession>
<evidence type="ECO:0000256" key="1">
    <source>
        <dbReference type="SAM" id="MobiDB-lite"/>
    </source>
</evidence>
<comment type="caution">
    <text evidence="2">The sequence shown here is derived from an EMBL/GenBank/DDBJ whole genome shotgun (WGS) entry which is preliminary data.</text>
</comment>
<name>A0ABD0PCH5_CIRMR</name>
<organism evidence="2 3">
    <name type="scientific">Cirrhinus mrigala</name>
    <name type="common">Mrigala</name>
    <dbReference type="NCBI Taxonomy" id="683832"/>
    <lineage>
        <taxon>Eukaryota</taxon>
        <taxon>Metazoa</taxon>
        <taxon>Chordata</taxon>
        <taxon>Craniata</taxon>
        <taxon>Vertebrata</taxon>
        <taxon>Euteleostomi</taxon>
        <taxon>Actinopterygii</taxon>
        <taxon>Neopterygii</taxon>
        <taxon>Teleostei</taxon>
        <taxon>Ostariophysi</taxon>
        <taxon>Cypriniformes</taxon>
        <taxon>Cyprinidae</taxon>
        <taxon>Labeoninae</taxon>
        <taxon>Labeonini</taxon>
        <taxon>Cirrhinus</taxon>
    </lineage>
</organism>
<evidence type="ECO:0000313" key="2">
    <source>
        <dbReference type="EMBL" id="KAL0171430.1"/>
    </source>
</evidence>
<protein>
    <submittedName>
        <fullName evidence="2">Uncharacterized protein</fullName>
    </submittedName>
</protein>
<proteinExistence type="predicted"/>
<feature type="region of interest" description="Disordered" evidence="1">
    <location>
        <begin position="1"/>
        <end position="29"/>
    </location>
</feature>
<dbReference type="Proteomes" id="UP001529510">
    <property type="component" value="Unassembled WGS sequence"/>
</dbReference>
<dbReference type="AlphaFoldDB" id="A0ABD0PCH5"/>
<evidence type="ECO:0000313" key="3">
    <source>
        <dbReference type="Proteomes" id="UP001529510"/>
    </source>
</evidence>
<dbReference type="EMBL" id="JAMKFB020000016">
    <property type="protein sequence ID" value="KAL0171430.1"/>
    <property type="molecule type" value="Genomic_DNA"/>
</dbReference>
<feature type="compositionally biased region" description="Low complexity" evidence="1">
    <location>
        <begin position="8"/>
        <end position="29"/>
    </location>
</feature>
<gene>
    <name evidence="2" type="ORF">M9458_031741</name>
</gene>
<keyword evidence="3" id="KW-1185">Reference proteome</keyword>
<feature type="non-terminal residue" evidence="2">
    <location>
        <position position="54"/>
    </location>
</feature>